<dbReference type="InterPro" id="IPR006311">
    <property type="entry name" value="TAT_signal"/>
</dbReference>
<dbReference type="Pfam" id="PF13115">
    <property type="entry name" value="YtkA"/>
    <property type="match status" value="1"/>
</dbReference>
<sequence length="154" mass="15929">MTFRRGFLYGTAAGLTAALAIALIAFLVTDPAPAASAGQQPARPAAAQPAGAGLPVGIDVKARHRGNLKVTVTARASTKTYDPLSRASVVMYADMVAMPMAHRLGPIPMTEVAGKPGHYTAEAQVPMVGEYDIQVSVQRPLPGEAHTRVEVGAG</sequence>
<keyword evidence="1" id="KW-0732">Signal</keyword>
<feature type="signal peptide" evidence="1">
    <location>
        <begin position="1"/>
        <end position="34"/>
    </location>
</feature>
<reference evidence="3 4" key="1">
    <citation type="submission" date="2024-10" db="EMBL/GenBank/DDBJ databases">
        <title>The Natural Products Discovery Center: Release of the First 8490 Sequenced Strains for Exploring Actinobacteria Biosynthetic Diversity.</title>
        <authorList>
            <person name="Kalkreuter E."/>
            <person name="Kautsar S.A."/>
            <person name="Yang D."/>
            <person name="Bader C.D."/>
            <person name="Teijaro C.N."/>
            <person name="Fluegel L."/>
            <person name="Davis C.M."/>
            <person name="Simpson J.R."/>
            <person name="Lauterbach L."/>
            <person name="Steele A.D."/>
            <person name="Gui C."/>
            <person name="Meng S."/>
            <person name="Li G."/>
            <person name="Viehrig K."/>
            <person name="Ye F."/>
            <person name="Su P."/>
            <person name="Kiefer A.F."/>
            <person name="Nichols A."/>
            <person name="Cepeda A.J."/>
            <person name="Yan W."/>
            <person name="Fan B."/>
            <person name="Jiang Y."/>
            <person name="Adhikari A."/>
            <person name="Zheng C.-J."/>
            <person name="Schuster L."/>
            <person name="Cowan T.M."/>
            <person name="Smanski M.J."/>
            <person name="Chevrette M.G."/>
            <person name="De Carvalho L.P.S."/>
            <person name="Shen B."/>
        </authorList>
    </citation>
    <scope>NUCLEOTIDE SEQUENCE [LARGE SCALE GENOMIC DNA]</scope>
    <source>
        <strain evidence="3 4">NPDC050545</strain>
    </source>
</reference>
<dbReference type="Proteomes" id="UP001612741">
    <property type="component" value="Unassembled WGS sequence"/>
</dbReference>
<evidence type="ECO:0000259" key="2">
    <source>
        <dbReference type="Pfam" id="PF13115"/>
    </source>
</evidence>
<dbReference type="EMBL" id="JBITGY010000001">
    <property type="protein sequence ID" value="MFI6496229.1"/>
    <property type="molecule type" value="Genomic_DNA"/>
</dbReference>
<organism evidence="3 4">
    <name type="scientific">Nonomuraea typhae</name>
    <dbReference type="NCBI Taxonomy" id="2603600"/>
    <lineage>
        <taxon>Bacteria</taxon>
        <taxon>Bacillati</taxon>
        <taxon>Actinomycetota</taxon>
        <taxon>Actinomycetes</taxon>
        <taxon>Streptosporangiales</taxon>
        <taxon>Streptosporangiaceae</taxon>
        <taxon>Nonomuraea</taxon>
    </lineage>
</organism>
<evidence type="ECO:0000313" key="3">
    <source>
        <dbReference type="EMBL" id="MFI6496229.1"/>
    </source>
</evidence>
<proteinExistence type="predicted"/>
<dbReference type="PROSITE" id="PS51318">
    <property type="entry name" value="TAT"/>
    <property type="match status" value="1"/>
</dbReference>
<name>A0ABW7YLK7_9ACTN</name>
<feature type="domain" description="YtkA-like" evidence="2">
    <location>
        <begin position="71"/>
        <end position="135"/>
    </location>
</feature>
<protein>
    <submittedName>
        <fullName evidence="3">FixH family protein</fullName>
    </submittedName>
</protein>
<evidence type="ECO:0000313" key="4">
    <source>
        <dbReference type="Proteomes" id="UP001612741"/>
    </source>
</evidence>
<keyword evidence="4" id="KW-1185">Reference proteome</keyword>
<feature type="chain" id="PRO_5045656171" evidence="1">
    <location>
        <begin position="35"/>
        <end position="154"/>
    </location>
</feature>
<dbReference type="RefSeq" id="WP_397078219.1">
    <property type="nucleotide sequence ID" value="NZ_JBITGY010000001.1"/>
</dbReference>
<evidence type="ECO:0000256" key="1">
    <source>
        <dbReference type="SAM" id="SignalP"/>
    </source>
</evidence>
<dbReference type="InterPro" id="IPR032693">
    <property type="entry name" value="YtkA-like_dom"/>
</dbReference>
<comment type="caution">
    <text evidence="3">The sequence shown here is derived from an EMBL/GenBank/DDBJ whole genome shotgun (WGS) entry which is preliminary data.</text>
</comment>
<accession>A0ABW7YLK7</accession>
<gene>
    <name evidence="3" type="ORF">ACIBG2_02540</name>
</gene>